<gene>
    <name evidence="2" type="ORF">AURANDRAFT_62107</name>
</gene>
<protein>
    <submittedName>
        <fullName evidence="2">Uncharacterized protein</fullName>
    </submittedName>
</protein>
<evidence type="ECO:0000313" key="3">
    <source>
        <dbReference type="Proteomes" id="UP000002729"/>
    </source>
</evidence>
<feature type="compositionally biased region" description="Basic and acidic residues" evidence="1">
    <location>
        <begin position="225"/>
        <end position="236"/>
    </location>
</feature>
<evidence type="ECO:0000313" key="2">
    <source>
        <dbReference type="EMBL" id="EGB11090.1"/>
    </source>
</evidence>
<dbReference type="KEGG" id="aaf:AURANDRAFT_62107"/>
<organism evidence="3">
    <name type="scientific">Aureococcus anophagefferens</name>
    <name type="common">Harmful bloom alga</name>
    <dbReference type="NCBI Taxonomy" id="44056"/>
    <lineage>
        <taxon>Eukaryota</taxon>
        <taxon>Sar</taxon>
        <taxon>Stramenopiles</taxon>
        <taxon>Ochrophyta</taxon>
        <taxon>Pelagophyceae</taxon>
        <taxon>Pelagomonadales</taxon>
        <taxon>Pelagomonadaceae</taxon>
        <taxon>Aureococcus</taxon>
    </lineage>
</organism>
<accession>F0Y2E2</accession>
<name>F0Y2E2_AURAN</name>
<feature type="compositionally biased region" description="Basic and acidic residues" evidence="1">
    <location>
        <begin position="8"/>
        <end position="24"/>
    </location>
</feature>
<dbReference type="RefSeq" id="XP_009034641.1">
    <property type="nucleotide sequence ID" value="XM_009036393.1"/>
</dbReference>
<dbReference type="InterPro" id="IPR029044">
    <property type="entry name" value="Nucleotide-diphossugar_trans"/>
</dbReference>
<proteinExistence type="predicted"/>
<dbReference type="AlphaFoldDB" id="F0Y2E2"/>
<evidence type="ECO:0000256" key="1">
    <source>
        <dbReference type="SAM" id="MobiDB-lite"/>
    </source>
</evidence>
<feature type="compositionally biased region" description="Basic residues" evidence="1">
    <location>
        <begin position="300"/>
        <end position="311"/>
    </location>
</feature>
<dbReference type="eggNOG" id="ENOG502SVXV">
    <property type="taxonomic scope" value="Eukaryota"/>
</dbReference>
<feature type="region of interest" description="Disordered" evidence="1">
    <location>
        <begin position="1"/>
        <end position="24"/>
    </location>
</feature>
<dbReference type="InParanoid" id="F0Y2E2"/>
<reference evidence="2 3" key="1">
    <citation type="journal article" date="2011" name="Proc. Natl. Acad. Sci. U.S.A.">
        <title>Niche of harmful alga Aureococcus anophagefferens revealed through ecogenomics.</title>
        <authorList>
            <person name="Gobler C.J."/>
            <person name="Berry D.L."/>
            <person name="Dyhrman S.T."/>
            <person name="Wilhelm S.W."/>
            <person name="Salamov A."/>
            <person name="Lobanov A.V."/>
            <person name="Zhang Y."/>
            <person name="Collier J.L."/>
            <person name="Wurch L.L."/>
            <person name="Kustka A.B."/>
            <person name="Dill B.D."/>
            <person name="Shah M."/>
            <person name="VerBerkmoes N.C."/>
            <person name="Kuo A."/>
            <person name="Terry A."/>
            <person name="Pangilinan J."/>
            <person name="Lindquist E.A."/>
            <person name="Lucas S."/>
            <person name="Paulsen I.T."/>
            <person name="Hattenrath-Lehmann T.K."/>
            <person name="Talmage S.C."/>
            <person name="Walker E.A."/>
            <person name="Koch F."/>
            <person name="Burson A.M."/>
            <person name="Marcoval M.A."/>
            <person name="Tang Y.Z."/>
            <person name="Lecleir G.R."/>
            <person name="Coyne K.J."/>
            <person name="Berg G.M."/>
            <person name="Bertrand E.M."/>
            <person name="Saito M.A."/>
            <person name="Gladyshev V.N."/>
            <person name="Grigoriev I.V."/>
        </authorList>
    </citation>
    <scope>NUCLEOTIDE SEQUENCE [LARGE SCALE GENOMIC DNA]</scope>
    <source>
        <strain evidence="3">CCMP 1984</strain>
    </source>
</reference>
<dbReference type="OrthoDB" id="10604662at2759"/>
<feature type="region of interest" description="Disordered" evidence="1">
    <location>
        <begin position="282"/>
        <end position="324"/>
    </location>
</feature>
<keyword evidence="3" id="KW-1185">Reference proteome</keyword>
<dbReference type="EMBL" id="GL833123">
    <property type="protein sequence ID" value="EGB11090.1"/>
    <property type="molecule type" value="Genomic_DNA"/>
</dbReference>
<feature type="region of interest" description="Disordered" evidence="1">
    <location>
        <begin position="215"/>
        <end position="238"/>
    </location>
</feature>
<dbReference type="Gene3D" id="3.90.550.10">
    <property type="entry name" value="Spore Coat Polysaccharide Biosynthesis Protein SpsA, Chain A"/>
    <property type="match status" value="1"/>
</dbReference>
<dbReference type="GeneID" id="20223739"/>
<dbReference type="Proteomes" id="UP000002729">
    <property type="component" value="Unassembled WGS sequence"/>
</dbReference>
<sequence length="1214" mass="131749">MVKGNWQHRVEKAERRKAERKEKKELREKGLLVEPLDVLNALFRGDPDPEVWLVAPERPKLCAAHFFDDGCTNRRCKWSHAETLGPYTARCAVAAPTETTARAVARLARVDEQLFPARVAPGGAAGAFDALADALLDVVFRFSPATRAAGTCRKLRAASLASGAVVAAKRRARPALLLARQRSLLRRAKDVAYAASGAALAFDAGADDVWRSFAGGAAPRPRARSRGDSAADEARPRAPSSAAVLDALVSSERPFRALLACCPDASAAGLAAGSKALRAAAKADPAMRARRRRGLEAAAARKKQGKKKKQGKSSGGKKDGSTYASSDPLPGLEFMLKYLPVTVAIDSCPSNAKTQGRAQLVEPGFIYDRNCHMYSSVGDAAPSTSAKEPTALTYAGTPGDDCAYTTGSAFDDSSSGDVAIYATYANMPDTCCKACAATPGCVAATYFAKPGQDALTLDVDLDEVAAARRLQPERSEGFGLHLVDVWSSETAGGLNVSEVEAVFAAKVANFSSGAYDAFFDFNVVLYAADLDAYGDAFAKDGVPTLRFSWTSAEGETWHSLLVHVPKSQMILELVSQNSKTTPTLAMETRMSNRTAVRMSTTVKSTYNNLLYGVAVTRGVSDLAAVATFYESVLGAVEVLDVKAAGVARKCYQWGWAGSDVCFVQRDDDAKFTVADLEATLWASHAAVDTSPSVHDKWGDNHYAMDLPGTSGASIVEAFTANYARIYPIANKSTTYAFSCEQHYIIDPTGFSIQTDLDFMSGGTSASLAFVTTSDTRGLAPGLVALLRAKVFYEDARLFVAMDAKHRGSREVADAVGPYADVVEVLWVDVAASPLLSAVQRLRYSNNDRASFYKTPWPVECYFQMVVPELLWALGIDHTVCIDYDVFTNDARLLEEIPKVEAVGMIRLYPKECWREFTAFEIASEEKRKYGIGNVLEGYPAFHDAARRAALVNASRPQGFAFKDGTNYGVLVFNNRRMAAIGWTAWCARVAVASDGYMSGGQDLINLAVGRRDVHVHYLPARYNVQLAYPKTKNAWMEAPYCGYGQAVPLAASTGDLSVVTFAHFIWLPKPWSRAIDDAILGVKGAIDEGHRTGHSFIAFATPWWVNKWRDFARTVKGQFYDHDFPRLPEYGAVNLIWGTECLDASHGGFDRPMACGLPRSEPDEPWPPGYSSNYTWHHARRAPGNYPQSYPFGISKDTSILHDERGNKVAYPGT</sequence>
<dbReference type="SUPFAM" id="SSF53448">
    <property type="entry name" value="Nucleotide-diphospho-sugar transferases"/>
    <property type="match status" value="1"/>
</dbReference>